<dbReference type="PROSITE" id="PS00163">
    <property type="entry name" value="FUMARATE_LYASES"/>
    <property type="match status" value="1"/>
</dbReference>
<keyword evidence="4 6" id="KW-0456">Lyase</keyword>
<comment type="subcellular location">
    <subcellularLocation>
        <location evidence="4">Cytoplasm</location>
    </subcellularLocation>
</comment>
<reference evidence="6 7" key="1">
    <citation type="submission" date="2018-08" db="EMBL/GenBank/DDBJ databases">
        <title>Draft genome of candidate division NPL-UPA2 bacterium Unc8 that adapted to ultra-basic serpentinizing groundwater.</title>
        <authorList>
            <person name="Ishii S."/>
            <person name="Suzuki S."/>
            <person name="Nealson K.H."/>
        </authorList>
    </citation>
    <scope>NUCLEOTIDE SEQUENCE [LARGE SCALE GENOMIC DNA]</scope>
    <source>
        <strain evidence="6">Unc8</strain>
    </source>
</reference>
<dbReference type="GO" id="GO:0042450">
    <property type="term" value="P:L-arginine biosynthetic process via ornithine"/>
    <property type="evidence" value="ECO:0007669"/>
    <property type="project" value="UniProtKB-UniRule"/>
</dbReference>
<keyword evidence="4" id="KW-0963">Cytoplasm</keyword>
<evidence type="ECO:0000259" key="5">
    <source>
        <dbReference type="Pfam" id="PF00206"/>
    </source>
</evidence>
<dbReference type="EMBL" id="NDHY01000002">
    <property type="protein sequence ID" value="RII00680.1"/>
    <property type="molecule type" value="Genomic_DNA"/>
</dbReference>
<sequence>MKLWQKNYKINKEVERFTVGEDTILDNELIFADVLGNIAHATMLSNINILTKSELKKIKKSLLKILELEKSGKFIIRDEDEDIHTAVENHLTKTLGEVGKKIHTGRSRNDQIMVDLRLYSKEKLLNIEKELLLFCQTLLKFSRKNERVAMAGYTHSRHAMPSSVALWGGSFMESLLDDLILLKAAYEINDQSPLGSAASYGVPLNIDRKFASELLGFGKVQNNVLYVSNSRGKIESIILGTLSQIMLDLSRLCEDLILFTREEFNFFSLPDELCPGSSIMPQKKNPAPLEIVRAKSSTVSSYLFQITNIVQKLPSGYSSDLQLTKGSLMKGMRDTEGSIKICNLIMSNLIVNKEKLTAGLSGEIFATDEVYKLVKEGVPFRDAYRQIAKNIKKLKVNDLQEALLSRKHIGGTGNLGLALIEKEIRKNLTLLTKRKNQFEAKKKELLNL</sequence>
<dbReference type="InterPro" id="IPR000362">
    <property type="entry name" value="Fumarate_lyase_fam"/>
</dbReference>
<accession>A0A399FZ87</accession>
<dbReference type="PANTHER" id="PTHR43814:SF1">
    <property type="entry name" value="ARGININOSUCCINATE LYASE"/>
    <property type="match status" value="1"/>
</dbReference>
<comment type="catalytic activity">
    <reaction evidence="4">
        <text>2-(N(omega)-L-arginino)succinate = fumarate + L-arginine</text>
        <dbReference type="Rhea" id="RHEA:24020"/>
        <dbReference type="ChEBI" id="CHEBI:29806"/>
        <dbReference type="ChEBI" id="CHEBI:32682"/>
        <dbReference type="ChEBI" id="CHEBI:57472"/>
        <dbReference type="EC" id="4.3.2.1"/>
    </reaction>
</comment>
<evidence type="ECO:0000256" key="1">
    <source>
        <dbReference type="ARBA" id="ARBA00004941"/>
    </source>
</evidence>
<dbReference type="AlphaFoldDB" id="A0A399FZ87"/>
<dbReference type="GO" id="GO:0004056">
    <property type="term" value="F:argininosuccinate lyase activity"/>
    <property type="evidence" value="ECO:0007669"/>
    <property type="project" value="UniProtKB-UniRule"/>
</dbReference>
<keyword evidence="4" id="KW-0028">Amino-acid biosynthesis</keyword>
<dbReference type="CDD" id="cd01359">
    <property type="entry name" value="Argininosuccinate_lyase"/>
    <property type="match status" value="1"/>
</dbReference>
<dbReference type="EC" id="4.3.2.1" evidence="2 4"/>
<name>A0A399FZ87_UNCN2</name>
<dbReference type="GO" id="GO:0005829">
    <property type="term" value="C:cytosol"/>
    <property type="evidence" value="ECO:0007669"/>
    <property type="project" value="TreeGrafter"/>
</dbReference>
<dbReference type="Gene3D" id="1.10.275.10">
    <property type="entry name" value="Fumarase/aspartase (N-terminal domain)"/>
    <property type="match status" value="1"/>
</dbReference>
<organism evidence="6 7">
    <name type="scientific">candidate division NPL-UPA2 bacterium Unc8</name>
    <dbReference type="NCBI Taxonomy" id="1980939"/>
    <lineage>
        <taxon>Bacteria</taxon>
    </lineage>
</organism>
<feature type="domain" description="Fumarate lyase N-terminal" evidence="5">
    <location>
        <begin position="34"/>
        <end position="299"/>
    </location>
</feature>
<protein>
    <recommendedName>
        <fullName evidence="2 4">Argininosuccinate lyase</fullName>
        <shortName evidence="4">ASAL</shortName>
        <ecNumber evidence="2 4">4.3.2.1</ecNumber>
    </recommendedName>
    <alternativeName>
        <fullName evidence="4">Arginosuccinase</fullName>
    </alternativeName>
</protein>
<dbReference type="Gene3D" id="1.10.40.30">
    <property type="entry name" value="Fumarase/aspartase (C-terminal domain)"/>
    <property type="match status" value="1"/>
</dbReference>
<dbReference type="Gene3D" id="1.20.200.10">
    <property type="entry name" value="Fumarase/aspartase (Central domain)"/>
    <property type="match status" value="1"/>
</dbReference>
<evidence type="ECO:0000256" key="3">
    <source>
        <dbReference type="ARBA" id="ARBA00022571"/>
    </source>
</evidence>
<comment type="pathway">
    <text evidence="1 4">Amino-acid biosynthesis; L-arginine biosynthesis; L-arginine from L-ornithine and carbamoyl phosphate: step 3/3.</text>
</comment>
<dbReference type="InterPro" id="IPR022761">
    <property type="entry name" value="Fumarate_lyase_N"/>
</dbReference>
<dbReference type="Pfam" id="PF00206">
    <property type="entry name" value="Lyase_1"/>
    <property type="match status" value="1"/>
</dbReference>
<dbReference type="PANTHER" id="PTHR43814">
    <property type="entry name" value="ARGININOSUCCINATE LYASE"/>
    <property type="match status" value="1"/>
</dbReference>
<dbReference type="PRINTS" id="PR00149">
    <property type="entry name" value="FUMRATELYASE"/>
</dbReference>
<dbReference type="InterPro" id="IPR009049">
    <property type="entry name" value="Argininosuccinate_lyase"/>
</dbReference>
<proteinExistence type="inferred from homology"/>
<comment type="caution">
    <text evidence="6">The sequence shown here is derived from an EMBL/GenBank/DDBJ whole genome shotgun (WGS) entry which is preliminary data.</text>
</comment>
<dbReference type="InterPro" id="IPR024083">
    <property type="entry name" value="Fumarase/histidase_N"/>
</dbReference>
<dbReference type="InterPro" id="IPR008948">
    <property type="entry name" value="L-Aspartase-like"/>
</dbReference>
<dbReference type="SUPFAM" id="SSF48557">
    <property type="entry name" value="L-aspartase-like"/>
    <property type="match status" value="1"/>
</dbReference>
<evidence type="ECO:0000313" key="6">
    <source>
        <dbReference type="EMBL" id="RII00680.1"/>
    </source>
</evidence>
<dbReference type="InterPro" id="IPR020557">
    <property type="entry name" value="Fumarate_lyase_CS"/>
</dbReference>
<keyword evidence="3 4" id="KW-0055">Arginine biosynthesis</keyword>
<dbReference type="PRINTS" id="PR00145">
    <property type="entry name" value="ARGSUCLYASE"/>
</dbReference>
<evidence type="ECO:0000256" key="2">
    <source>
        <dbReference type="ARBA" id="ARBA00012338"/>
    </source>
</evidence>
<dbReference type="UniPathway" id="UPA00068">
    <property type="reaction ID" value="UER00114"/>
</dbReference>
<comment type="similarity">
    <text evidence="4">Belongs to the lyase 1 family. Argininosuccinate lyase subfamily.</text>
</comment>
<dbReference type="NCBIfam" id="TIGR00838">
    <property type="entry name" value="argH"/>
    <property type="match status" value="1"/>
</dbReference>
<dbReference type="Proteomes" id="UP000266287">
    <property type="component" value="Unassembled WGS sequence"/>
</dbReference>
<evidence type="ECO:0000313" key="7">
    <source>
        <dbReference type="Proteomes" id="UP000266287"/>
    </source>
</evidence>
<gene>
    <name evidence="4 6" type="primary">argH</name>
    <name evidence="6" type="ORF">B9J77_01275</name>
</gene>
<dbReference type="HAMAP" id="MF_00006">
    <property type="entry name" value="Arg_succ_lyase"/>
    <property type="match status" value="1"/>
</dbReference>
<evidence type="ECO:0000256" key="4">
    <source>
        <dbReference type="HAMAP-Rule" id="MF_00006"/>
    </source>
</evidence>